<name>A0A7G9UZU5_9CAUD</name>
<proteinExistence type="predicted"/>
<evidence type="ECO:0000313" key="1">
    <source>
        <dbReference type="EMBL" id="QNN99550.1"/>
    </source>
</evidence>
<dbReference type="EMBL" id="MT684600">
    <property type="protein sequence ID" value="QNN99550.1"/>
    <property type="molecule type" value="Genomic_DNA"/>
</dbReference>
<organism evidence="1 2">
    <name type="scientific">Streptomyces phage TieDye</name>
    <dbReference type="NCBI Taxonomy" id="2767568"/>
    <lineage>
        <taxon>Viruses</taxon>
        <taxon>Duplodnaviria</taxon>
        <taxon>Heunggongvirae</taxon>
        <taxon>Uroviricota</taxon>
        <taxon>Caudoviricetes</taxon>
        <taxon>Rimavirus</taxon>
        <taxon>Rimavirus rima</taxon>
    </lineage>
</organism>
<accession>A0A7G9UZU5</accession>
<dbReference type="Proteomes" id="UP000516066">
    <property type="component" value="Segment"/>
</dbReference>
<protein>
    <submittedName>
        <fullName evidence="1">Helix-turn-helix DNA binding domain protein</fullName>
    </submittedName>
</protein>
<evidence type="ECO:0000313" key="2">
    <source>
        <dbReference type="Proteomes" id="UP000516066"/>
    </source>
</evidence>
<reference evidence="1 2" key="1">
    <citation type="submission" date="2020-06" db="EMBL/GenBank/DDBJ databases">
        <authorList>
            <person name="Stephens C.R."/>
            <person name="Ferguson G.F."/>
            <person name="De La Garza C."/>
            <person name="Bui J.L."/>
            <person name="Rice J."/>
            <person name="Menchaca C."/>
            <person name="Layton S.R."/>
            <person name="Kim T."/>
            <person name="Hughes L.E."/>
            <person name="Garlena R.A."/>
            <person name="Russell D.A."/>
            <person name="Pope W.H."/>
            <person name="Jacobs-Sera D."/>
            <person name="Hatfull G.F."/>
        </authorList>
    </citation>
    <scope>NUCLEOTIDE SEQUENCE [LARGE SCALE GENOMIC DNA]</scope>
</reference>
<gene>
    <name evidence="1" type="primary">74</name>
    <name evidence="1" type="ORF">SEA_TIEDYE_74</name>
</gene>
<sequence>MTHSSNEVSNLITDMTLAGASTDEIRRAVKYSMVVLDCEKSAEDNGIDELFKKYQDGEKNYKLKIIREMLGEHRRTTREVAEILEVPEDAIREALKSGTDV</sequence>